<evidence type="ECO:0000313" key="1">
    <source>
        <dbReference type="EMBL" id="PKQ69850.1"/>
    </source>
</evidence>
<name>A0A2N3IHL2_9BACT</name>
<comment type="caution">
    <text evidence="1">The sequence shown here is derived from an EMBL/GenBank/DDBJ whole genome shotgun (WGS) entry which is preliminary data.</text>
</comment>
<dbReference type="EMBL" id="NKXO01000014">
    <property type="protein sequence ID" value="PKQ69850.1"/>
    <property type="molecule type" value="Genomic_DNA"/>
</dbReference>
<dbReference type="AlphaFoldDB" id="A0A2N3IHL2"/>
<dbReference type="Proteomes" id="UP000233387">
    <property type="component" value="Unassembled WGS sequence"/>
</dbReference>
<reference evidence="1 2" key="1">
    <citation type="submission" date="2017-06" db="EMBL/GenBank/DDBJ databases">
        <title>Raineya orbicola gen. nov., sp. nov. a slightly thermophilic bacterium of the phylum Bacteroidetes and the description of Raineyaceae fam. nov.</title>
        <authorList>
            <person name="Albuquerque L."/>
            <person name="Polonia A.R.M."/>
            <person name="Barroso C."/>
            <person name="Froufe H.J.C."/>
            <person name="Lage O."/>
            <person name="Lobo-Da-Cunha A."/>
            <person name="Egas C."/>
            <person name="Da Costa M.S."/>
        </authorList>
    </citation>
    <scope>NUCLEOTIDE SEQUENCE [LARGE SCALE GENOMIC DNA]</scope>
    <source>
        <strain evidence="1 2">SPSPC-11</strain>
    </source>
</reference>
<dbReference type="PROSITE" id="PS51257">
    <property type="entry name" value="PROKAR_LIPOPROTEIN"/>
    <property type="match status" value="1"/>
</dbReference>
<accession>A0A2N3IHL2</accession>
<gene>
    <name evidence="1" type="ORF">Rain11_1047</name>
</gene>
<organism evidence="1 2">
    <name type="scientific">Raineya orbicola</name>
    <dbReference type="NCBI Taxonomy" id="2016530"/>
    <lineage>
        <taxon>Bacteria</taxon>
        <taxon>Pseudomonadati</taxon>
        <taxon>Bacteroidota</taxon>
        <taxon>Cytophagia</taxon>
        <taxon>Cytophagales</taxon>
        <taxon>Raineyaceae</taxon>
        <taxon>Raineya</taxon>
    </lineage>
</organism>
<evidence type="ECO:0000313" key="2">
    <source>
        <dbReference type="Proteomes" id="UP000233387"/>
    </source>
</evidence>
<keyword evidence="2" id="KW-1185">Reference proteome</keyword>
<proteinExistence type="predicted"/>
<protein>
    <submittedName>
        <fullName evidence="1">Uncharacterized protein</fullName>
    </submittedName>
</protein>
<sequence length="102" mass="11623">MKNLVFVIFLVTILIACNKSEIQPDMSSSEKNMDKKISLMLKEKYGIKEITQTIDGSYIFVYENRNELVAIPNGENSFILKGSKLGNKIMKIYKSNEISEIP</sequence>
<dbReference type="RefSeq" id="WP_101358314.1">
    <property type="nucleotide sequence ID" value="NZ_NKXO01000014.1"/>
</dbReference>